<dbReference type="Proteomes" id="UP000268014">
    <property type="component" value="Unassembled WGS sequence"/>
</dbReference>
<feature type="transmembrane region" description="Helical" evidence="2">
    <location>
        <begin position="12"/>
        <end position="36"/>
    </location>
</feature>
<comment type="similarity">
    <text evidence="1">Belongs to the nematode receptor-like protein sre family.</text>
</comment>
<dbReference type="AlphaFoldDB" id="A0A158QRD5"/>
<proteinExistence type="inferred from homology"/>
<sequence length="344" mass="39344">MTKSSLDTWNYALFSLECALNVAFFPVVLLVFYICISQMNLHRNFRVTLFLIAVGYLISDITRIIIIISRMCCIALDNPSNMMTLILVQGSGMYLSMFAWLLLIIERAIASVFVGVYEVQFRGYVAPAILSGAVLMLTAVLLILSSFLSADMNFIIMGMQIGIVALSFTALIVIIIFNKASYKKRHDARIQLASRYQLDENIRVGRYLIPVACNDMLTKEQIQRDAYCHFADPFEIHLEAFICLACFKVKNEVCRISQRLEILFLMLITYSIFFTDIPLGQDTTHLSHAYDLLSAYQRMFFGLALTIRSEKFDHIMKRNKRTAAAVQNQIAATSNYYDELKHMW</sequence>
<evidence type="ECO:0000256" key="2">
    <source>
        <dbReference type="SAM" id="Phobius"/>
    </source>
</evidence>
<reference evidence="5" key="1">
    <citation type="submission" date="2016-04" db="UniProtKB">
        <authorList>
            <consortium name="WormBaseParasite"/>
        </authorList>
    </citation>
    <scope>IDENTIFICATION</scope>
</reference>
<reference evidence="3 4" key="2">
    <citation type="submission" date="2018-11" db="EMBL/GenBank/DDBJ databases">
        <authorList>
            <consortium name="Pathogen Informatics"/>
        </authorList>
    </citation>
    <scope>NUCLEOTIDE SEQUENCE [LARGE SCALE GENOMIC DNA]</scope>
    <source>
        <strain evidence="3 4">MHpl1</strain>
    </source>
</reference>
<keyword evidence="4" id="KW-1185">Reference proteome</keyword>
<feature type="transmembrane region" description="Helical" evidence="2">
    <location>
        <begin position="260"/>
        <end position="277"/>
    </location>
</feature>
<feature type="transmembrane region" description="Helical" evidence="2">
    <location>
        <begin position="154"/>
        <end position="177"/>
    </location>
</feature>
<evidence type="ECO:0000313" key="5">
    <source>
        <dbReference type="WBParaSite" id="HPLM_0001720201-mRNA-1"/>
    </source>
</evidence>
<dbReference type="WBParaSite" id="HPLM_0001720201-mRNA-1">
    <property type="protein sequence ID" value="HPLM_0001720201-mRNA-1"/>
    <property type="gene ID" value="HPLM_0001720201"/>
</dbReference>
<dbReference type="OrthoDB" id="5836625at2759"/>
<protein>
    <submittedName>
        <fullName evidence="5">G protein-coupled receptor</fullName>
    </submittedName>
</protein>
<keyword evidence="2" id="KW-0472">Membrane</keyword>
<evidence type="ECO:0000313" key="3">
    <source>
        <dbReference type="EMBL" id="VDO63855.1"/>
    </source>
</evidence>
<dbReference type="EMBL" id="UZAF01019816">
    <property type="protein sequence ID" value="VDO63855.1"/>
    <property type="molecule type" value="Genomic_DNA"/>
</dbReference>
<evidence type="ECO:0000256" key="1">
    <source>
        <dbReference type="ARBA" id="ARBA00006803"/>
    </source>
</evidence>
<feature type="transmembrane region" description="Helical" evidence="2">
    <location>
        <begin position="124"/>
        <end position="148"/>
    </location>
</feature>
<gene>
    <name evidence="3" type="ORF">HPLM_LOCUS17194</name>
</gene>
<dbReference type="Pfam" id="PF03125">
    <property type="entry name" value="Sre"/>
    <property type="match status" value="1"/>
</dbReference>
<keyword evidence="2" id="KW-1133">Transmembrane helix</keyword>
<accession>A0A158QRD5</accession>
<dbReference type="PANTHER" id="PTHR47518">
    <property type="entry name" value="SERPENTINE RECEPTOR CLASS EPSILON-13-RELATED"/>
    <property type="match status" value="1"/>
</dbReference>
<dbReference type="PANTHER" id="PTHR47518:SF9">
    <property type="entry name" value="SERPENTINE RECEPTOR, CLASS T"/>
    <property type="match status" value="1"/>
</dbReference>
<feature type="transmembrane region" description="Helical" evidence="2">
    <location>
        <begin position="48"/>
        <end position="77"/>
    </location>
</feature>
<organism evidence="5">
    <name type="scientific">Haemonchus placei</name>
    <name type="common">Barber's pole worm</name>
    <dbReference type="NCBI Taxonomy" id="6290"/>
    <lineage>
        <taxon>Eukaryota</taxon>
        <taxon>Metazoa</taxon>
        <taxon>Ecdysozoa</taxon>
        <taxon>Nematoda</taxon>
        <taxon>Chromadorea</taxon>
        <taxon>Rhabditida</taxon>
        <taxon>Rhabditina</taxon>
        <taxon>Rhabditomorpha</taxon>
        <taxon>Strongyloidea</taxon>
        <taxon>Trichostrongylidae</taxon>
        <taxon>Haemonchus</taxon>
    </lineage>
</organism>
<evidence type="ECO:0000313" key="4">
    <source>
        <dbReference type="Proteomes" id="UP000268014"/>
    </source>
</evidence>
<dbReference type="OMA" id="NFIIMGM"/>
<dbReference type="GO" id="GO:0007606">
    <property type="term" value="P:sensory perception of chemical stimulus"/>
    <property type="evidence" value="ECO:0007669"/>
    <property type="project" value="InterPro"/>
</dbReference>
<dbReference type="GO" id="GO:0016020">
    <property type="term" value="C:membrane"/>
    <property type="evidence" value="ECO:0007669"/>
    <property type="project" value="InterPro"/>
</dbReference>
<dbReference type="InterPro" id="IPR052854">
    <property type="entry name" value="Serpentine_rcpt_epsilon"/>
</dbReference>
<dbReference type="InterPro" id="IPR004151">
    <property type="entry name" value="7TM_GPCR_serpentine_rcpt_Sre"/>
</dbReference>
<keyword evidence="2" id="KW-0812">Transmembrane</keyword>
<name>A0A158QRD5_HAEPC</name>